<feature type="region of interest" description="Disordered" evidence="1">
    <location>
        <begin position="1"/>
        <end position="21"/>
    </location>
</feature>
<dbReference type="OrthoDB" id="4350535at2"/>
<dbReference type="AlphaFoldDB" id="A0A1H6D218"/>
<gene>
    <name evidence="2" type="ORF">SAMN05216223_111134</name>
</gene>
<sequence>MENNDASGHNPDPDTPPARDVVTVPSRQGLEAVDLLRLSTGVGPVLHDRSGDSLEFLVPPGTADCWDLPGSQCRRTDGDPTSCGSGWLLPPHTDMAVTDPVVLRAALGVAARTIELVDGFEQPPSPP</sequence>
<dbReference type="EMBL" id="FNVU01000011">
    <property type="protein sequence ID" value="SEG79342.1"/>
    <property type="molecule type" value="Genomic_DNA"/>
</dbReference>
<protein>
    <submittedName>
        <fullName evidence="2">Uncharacterized protein</fullName>
    </submittedName>
</protein>
<name>A0A1H6D218_9ACTN</name>
<dbReference type="Proteomes" id="UP000236754">
    <property type="component" value="Unassembled WGS sequence"/>
</dbReference>
<evidence type="ECO:0000313" key="2">
    <source>
        <dbReference type="EMBL" id="SEG79342.1"/>
    </source>
</evidence>
<evidence type="ECO:0000256" key="1">
    <source>
        <dbReference type="SAM" id="MobiDB-lite"/>
    </source>
</evidence>
<dbReference type="RefSeq" id="WP_103888177.1">
    <property type="nucleotide sequence ID" value="NZ_FNVU01000011.1"/>
</dbReference>
<organism evidence="2 3">
    <name type="scientific">Actinacidiphila yanglinensis</name>
    <dbReference type="NCBI Taxonomy" id="310779"/>
    <lineage>
        <taxon>Bacteria</taxon>
        <taxon>Bacillati</taxon>
        <taxon>Actinomycetota</taxon>
        <taxon>Actinomycetes</taxon>
        <taxon>Kitasatosporales</taxon>
        <taxon>Streptomycetaceae</taxon>
        <taxon>Actinacidiphila</taxon>
    </lineage>
</organism>
<evidence type="ECO:0000313" key="3">
    <source>
        <dbReference type="Proteomes" id="UP000236754"/>
    </source>
</evidence>
<reference evidence="2 3" key="1">
    <citation type="submission" date="2016-10" db="EMBL/GenBank/DDBJ databases">
        <authorList>
            <person name="de Groot N.N."/>
        </authorList>
    </citation>
    <scope>NUCLEOTIDE SEQUENCE [LARGE SCALE GENOMIC DNA]</scope>
    <source>
        <strain evidence="2 3">CGMCC 4.2023</strain>
    </source>
</reference>
<keyword evidence="3" id="KW-1185">Reference proteome</keyword>
<accession>A0A1H6D218</accession>
<proteinExistence type="predicted"/>